<reference evidence="5 6" key="1">
    <citation type="journal article" date="2021" name="Int. J. Syst. Evol. Microbiol.">
        <title>Salipiger mangrovisoli sp. nov., isolated from mangrove soil and the proposal for the reclassification of Paraphaeobacter pallidus as Salipiger pallidus comb. nov.</title>
        <authorList>
            <person name="Du J."/>
            <person name="Liu Y."/>
            <person name="Pei T."/>
            <person name="Deng M.R."/>
            <person name="Zhu H."/>
        </authorList>
    </citation>
    <scope>NUCLEOTIDE SEQUENCE [LARGE SCALE GENOMIC DNA]</scope>
    <source>
        <strain evidence="5 6">6D45A</strain>
    </source>
</reference>
<evidence type="ECO:0000256" key="2">
    <source>
        <dbReference type="ARBA" id="ARBA00023125"/>
    </source>
</evidence>
<dbReference type="Proteomes" id="UP000607796">
    <property type="component" value="Unassembled WGS sequence"/>
</dbReference>
<keyword evidence="2" id="KW-0238">DNA-binding</keyword>
<accession>A0ABR9XA30</accession>
<dbReference type="PANTHER" id="PTHR43537">
    <property type="entry name" value="TRANSCRIPTIONAL REGULATOR, GNTR FAMILY"/>
    <property type="match status" value="1"/>
</dbReference>
<keyword evidence="6" id="KW-1185">Reference proteome</keyword>
<dbReference type="InterPro" id="IPR036390">
    <property type="entry name" value="WH_DNA-bd_sf"/>
</dbReference>
<name>A0ABR9XA30_9RHOB</name>
<dbReference type="EMBL" id="JADFFK010000034">
    <property type="protein sequence ID" value="MBE9640470.1"/>
    <property type="molecule type" value="Genomic_DNA"/>
</dbReference>
<dbReference type="Pfam" id="PF07729">
    <property type="entry name" value="FCD"/>
    <property type="match status" value="1"/>
</dbReference>
<feature type="domain" description="GntR C-terminal" evidence="4">
    <location>
        <begin position="117"/>
        <end position="245"/>
    </location>
</feature>
<gene>
    <name evidence="5" type="ORF">IQ782_26815</name>
</gene>
<proteinExistence type="predicted"/>
<dbReference type="InterPro" id="IPR011711">
    <property type="entry name" value="GntR_C"/>
</dbReference>
<keyword evidence="1" id="KW-0805">Transcription regulation</keyword>
<dbReference type="PANTHER" id="PTHR43537:SF51">
    <property type="entry name" value="HTH-TYPE TRANSCRIPTIONAL REGULATOR LGOR-RELATED"/>
    <property type="match status" value="1"/>
</dbReference>
<evidence type="ECO:0000313" key="6">
    <source>
        <dbReference type="Proteomes" id="UP000607796"/>
    </source>
</evidence>
<dbReference type="RefSeq" id="WP_194137741.1">
    <property type="nucleotide sequence ID" value="NZ_JADFFK010000034.1"/>
</dbReference>
<dbReference type="SUPFAM" id="SSF46785">
    <property type="entry name" value="Winged helix' DNA-binding domain"/>
    <property type="match status" value="1"/>
</dbReference>
<evidence type="ECO:0000256" key="1">
    <source>
        <dbReference type="ARBA" id="ARBA00023015"/>
    </source>
</evidence>
<comment type="caution">
    <text evidence="5">The sequence shown here is derived from an EMBL/GenBank/DDBJ whole genome shotgun (WGS) entry which is preliminary data.</text>
</comment>
<protein>
    <submittedName>
        <fullName evidence="5">GntR family transcriptional regulator</fullName>
    </submittedName>
</protein>
<evidence type="ECO:0000259" key="4">
    <source>
        <dbReference type="SMART" id="SM00895"/>
    </source>
</evidence>
<organism evidence="5 6">
    <name type="scientific">Salipiger mangrovisoli</name>
    <dbReference type="NCBI Taxonomy" id="2865933"/>
    <lineage>
        <taxon>Bacteria</taxon>
        <taxon>Pseudomonadati</taxon>
        <taxon>Pseudomonadota</taxon>
        <taxon>Alphaproteobacteria</taxon>
        <taxon>Rhodobacterales</taxon>
        <taxon>Roseobacteraceae</taxon>
        <taxon>Salipiger</taxon>
    </lineage>
</organism>
<dbReference type="SMART" id="SM00895">
    <property type="entry name" value="FCD"/>
    <property type="match status" value="1"/>
</dbReference>
<keyword evidence="3" id="KW-0804">Transcription</keyword>
<evidence type="ECO:0000256" key="3">
    <source>
        <dbReference type="ARBA" id="ARBA00023163"/>
    </source>
</evidence>
<dbReference type="SUPFAM" id="SSF48008">
    <property type="entry name" value="GntR ligand-binding domain-like"/>
    <property type="match status" value="1"/>
</dbReference>
<evidence type="ECO:0000313" key="5">
    <source>
        <dbReference type="EMBL" id="MBE9640470.1"/>
    </source>
</evidence>
<sequence>MISRTMARPLVERLQENSLLADSLGGAARSVRPSDYYDRSETLETKDILRRAFMHWIIEQELAPGMYIDERKVAARLRIPLLSVREFLISMSQFGYFRKVRDREWVVEDLDRTFFSQMLDVRMMFELNSIAPLIELPEQDPFWRTLYSLRNQHLDLLETKGGETLPFVELDNAFHGLLNTASNNRVMQIFQDAVFFVFYFHYRWDNSDERARNEIAMREHLNIMDAIFDKDVESSRSSLRGHLQAAQDNLLSSIENRIKR</sequence>
<dbReference type="Gene3D" id="1.20.120.530">
    <property type="entry name" value="GntR ligand-binding domain-like"/>
    <property type="match status" value="1"/>
</dbReference>
<dbReference type="InterPro" id="IPR008920">
    <property type="entry name" value="TF_FadR/GntR_C"/>
</dbReference>